<keyword evidence="2" id="KW-0472">Membrane</keyword>
<dbReference type="PANTHER" id="PTHR42078">
    <property type="entry name" value="GLUCAN 1, 4-ALPHA-GLUCOSIDASE"/>
    <property type="match status" value="1"/>
</dbReference>
<evidence type="ECO:0000313" key="5">
    <source>
        <dbReference type="Proteomes" id="UP000756921"/>
    </source>
</evidence>
<comment type="caution">
    <text evidence="4">The sequence shown here is derived from an EMBL/GenBank/DDBJ whole genome shotgun (WGS) entry which is preliminary data.</text>
</comment>
<feature type="domain" description="DUF7820" evidence="3">
    <location>
        <begin position="155"/>
        <end position="335"/>
    </location>
</feature>
<dbReference type="InterPro" id="IPR056722">
    <property type="entry name" value="DUF7820"/>
</dbReference>
<organism evidence="4 5">
    <name type="scientific">Paraphaeosphaeria minitans</name>
    <dbReference type="NCBI Taxonomy" id="565426"/>
    <lineage>
        <taxon>Eukaryota</taxon>
        <taxon>Fungi</taxon>
        <taxon>Dikarya</taxon>
        <taxon>Ascomycota</taxon>
        <taxon>Pezizomycotina</taxon>
        <taxon>Dothideomycetes</taxon>
        <taxon>Pleosporomycetidae</taxon>
        <taxon>Pleosporales</taxon>
        <taxon>Massarineae</taxon>
        <taxon>Didymosphaeriaceae</taxon>
        <taxon>Paraphaeosphaeria</taxon>
    </lineage>
</organism>
<evidence type="ECO:0000256" key="1">
    <source>
        <dbReference type="SAM" id="MobiDB-lite"/>
    </source>
</evidence>
<name>A0A9P6KS46_9PLEO</name>
<keyword evidence="5" id="KW-1185">Reference proteome</keyword>
<keyword evidence="2" id="KW-0812">Transmembrane</keyword>
<keyword evidence="2" id="KW-1133">Transmembrane helix</keyword>
<proteinExistence type="predicted"/>
<protein>
    <submittedName>
        <fullName evidence="4">Glucan 4-alpha-glucosidase-like protein</fullName>
    </submittedName>
</protein>
<dbReference type="Proteomes" id="UP000756921">
    <property type="component" value="Unassembled WGS sequence"/>
</dbReference>
<feature type="transmembrane region" description="Helical" evidence="2">
    <location>
        <begin position="113"/>
        <end position="134"/>
    </location>
</feature>
<feature type="region of interest" description="Disordered" evidence="1">
    <location>
        <begin position="142"/>
        <end position="167"/>
    </location>
</feature>
<dbReference type="AlphaFoldDB" id="A0A9P6KS46"/>
<dbReference type="PANTHER" id="PTHR42078:SF1">
    <property type="entry name" value="GLUCAN 1, 4-ALPHA-GLUCOSIDASE"/>
    <property type="match status" value="1"/>
</dbReference>
<evidence type="ECO:0000313" key="4">
    <source>
        <dbReference type="EMBL" id="KAF9736855.1"/>
    </source>
</evidence>
<dbReference type="OrthoDB" id="5384459at2759"/>
<accession>A0A9P6KS46</accession>
<feature type="compositionally biased region" description="Low complexity" evidence="1">
    <location>
        <begin position="147"/>
        <end position="164"/>
    </location>
</feature>
<evidence type="ECO:0000256" key="2">
    <source>
        <dbReference type="SAM" id="Phobius"/>
    </source>
</evidence>
<dbReference type="EMBL" id="WJXW01000004">
    <property type="protein sequence ID" value="KAF9736855.1"/>
    <property type="molecule type" value="Genomic_DNA"/>
</dbReference>
<evidence type="ECO:0000259" key="3">
    <source>
        <dbReference type="Pfam" id="PF25130"/>
    </source>
</evidence>
<gene>
    <name evidence="4" type="ORF">PMIN01_04634</name>
</gene>
<reference evidence="4" key="1">
    <citation type="journal article" date="2020" name="Mol. Plant Microbe Interact.">
        <title>Genome Sequence of the Biocontrol Agent Coniothyrium minitans strain Conio (IMI 134523).</title>
        <authorList>
            <person name="Patel D."/>
            <person name="Shittu T.A."/>
            <person name="Baroncelli R."/>
            <person name="Muthumeenakshi S."/>
            <person name="Osborne T.H."/>
            <person name="Janganan T.K."/>
            <person name="Sreenivasaprasad S."/>
        </authorList>
    </citation>
    <scope>NUCLEOTIDE SEQUENCE</scope>
    <source>
        <strain evidence="4">Conio</strain>
    </source>
</reference>
<dbReference type="Pfam" id="PF25130">
    <property type="entry name" value="DUF7820"/>
    <property type="match status" value="1"/>
</dbReference>
<sequence length="413" mass="45418">MRFPGRSPKKPSAPAVPSILTLFRVNQDTASGKALVTQRPDSCIGYDLEVVPIERCNTSCGKTVSPDTPEKEVLYATLTDWNSYSKPLPPLPNAAWKALVKRRWYRLSGKQRIVVLLCVQLGLLLTICLSLLSVKPRLAKREPSEQSSAVATSPTSPSNPSLPLGTFSLSLNTPRQQSSACLADSDDADAWPCISQANLHVAVSSSELSLSQLELSIRKTSGDDPSSYGQQFPPTITTKFDSIDPPDDPHKEVIWHFQASYDRTTLLANDALSFLGRPQHEVERDTRVKVTPDDNPWLCYFNNTHMDVFVYASQRAATTTSTTHGSNKTTETSSSPAFPFVVQIFEQWAQNDTKAYCEQQNVSDHGALRKSDAPRYFLSTTDTTSGYASGVGKNTEQQAGVAENACHCQWIVQ</sequence>